<evidence type="ECO:0000313" key="2">
    <source>
        <dbReference type="WBParaSite" id="Pan_g1241.t1"/>
    </source>
</evidence>
<dbReference type="WBParaSite" id="Pan_g1241.t1">
    <property type="protein sequence ID" value="Pan_g1241.t1"/>
    <property type="gene ID" value="Pan_g1241"/>
</dbReference>
<sequence length="114" mass="13321">MAAQIKTAMAPAMTHQPDTKKFSFEIEGYFPADVRTIKLLFESLKHRWFGFHYSFHSYMDMTMNGFITNEIRPSLCDLRGYAPSIVKFITNAVGHMRLVESYYPFMYDLVNFIS</sequence>
<proteinExistence type="predicted"/>
<organism evidence="1 2">
    <name type="scientific">Panagrellus redivivus</name>
    <name type="common">Microworm</name>
    <dbReference type="NCBI Taxonomy" id="6233"/>
    <lineage>
        <taxon>Eukaryota</taxon>
        <taxon>Metazoa</taxon>
        <taxon>Ecdysozoa</taxon>
        <taxon>Nematoda</taxon>
        <taxon>Chromadorea</taxon>
        <taxon>Rhabditida</taxon>
        <taxon>Tylenchina</taxon>
        <taxon>Panagrolaimomorpha</taxon>
        <taxon>Panagrolaimoidea</taxon>
        <taxon>Panagrolaimidae</taxon>
        <taxon>Panagrellus</taxon>
    </lineage>
</organism>
<evidence type="ECO:0000313" key="1">
    <source>
        <dbReference type="Proteomes" id="UP000492821"/>
    </source>
</evidence>
<accession>A0A7E4UT34</accession>
<dbReference type="Proteomes" id="UP000492821">
    <property type="component" value="Unassembled WGS sequence"/>
</dbReference>
<dbReference type="AlphaFoldDB" id="A0A7E4UT34"/>
<keyword evidence="1" id="KW-1185">Reference proteome</keyword>
<reference evidence="1" key="1">
    <citation type="journal article" date="2013" name="Genetics">
        <title>The draft genome and transcriptome of Panagrellus redivivus are shaped by the harsh demands of a free-living lifestyle.</title>
        <authorList>
            <person name="Srinivasan J."/>
            <person name="Dillman A.R."/>
            <person name="Macchietto M.G."/>
            <person name="Heikkinen L."/>
            <person name="Lakso M."/>
            <person name="Fracchia K.M."/>
            <person name="Antoshechkin I."/>
            <person name="Mortazavi A."/>
            <person name="Wong G."/>
            <person name="Sternberg P.W."/>
        </authorList>
    </citation>
    <scope>NUCLEOTIDE SEQUENCE [LARGE SCALE GENOMIC DNA]</scope>
    <source>
        <strain evidence="1">MT8872</strain>
    </source>
</reference>
<protein>
    <submittedName>
        <fullName evidence="2">GLOBIN domain-containing protein</fullName>
    </submittedName>
</protein>
<name>A0A7E4UT34_PANRE</name>
<reference evidence="2" key="2">
    <citation type="submission" date="2020-10" db="UniProtKB">
        <authorList>
            <consortium name="WormBaseParasite"/>
        </authorList>
    </citation>
    <scope>IDENTIFICATION</scope>
</reference>